<evidence type="ECO:0000256" key="1">
    <source>
        <dbReference type="ARBA" id="ARBA00004162"/>
    </source>
</evidence>
<comment type="subunit">
    <text evidence="9">Forms a complex with TatC.</text>
</comment>
<evidence type="ECO:0000256" key="4">
    <source>
        <dbReference type="ARBA" id="ARBA00022692"/>
    </source>
</evidence>
<dbReference type="NCBIfam" id="TIGR01411">
    <property type="entry name" value="tatAE"/>
    <property type="match status" value="1"/>
</dbReference>
<keyword evidence="12" id="KW-1185">Reference proteome</keyword>
<evidence type="ECO:0000313" key="11">
    <source>
        <dbReference type="EMBL" id="MCR6095401.1"/>
    </source>
</evidence>
<dbReference type="GO" id="GO:0033281">
    <property type="term" value="C:TAT protein transport complex"/>
    <property type="evidence" value="ECO:0007669"/>
    <property type="project" value="UniProtKB-UniRule"/>
</dbReference>
<dbReference type="Gene3D" id="1.20.5.3310">
    <property type="match status" value="1"/>
</dbReference>
<keyword evidence="4 9" id="KW-0812">Transmembrane</keyword>
<feature type="region of interest" description="Disordered" evidence="10">
    <location>
        <begin position="44"/>
        <end position="69"/>
    </location>
</feature>
<dbReference type="RefSeq" id="WP_078579432.1">
    <property type="nucleotide sequence ID" value="NZ_JABXYM010000001.1"/>
</dbReference>
<comment type="similarity">
    <text evidence="9">Belongs to the TatA/E family.</text>
</comment>
<dbReference type="PANTHER" id="PTHR42982:SF1">
    <property type="entry name" value="SEC-INDEPENDENT PROTEIN TRANSLOCASE PROTEIN TATA"/>
    <property type="match status" value="1"/>
</dbReference>
<dbReference type="AlphaFoldDB" id="A0A9Q4FXH5"/>
<dbReference type="PANTHER" id="PTHR42982">
    <property type="entry name" value="SEC-INDEPENDENT PROTEIN TRANSLOCASE PROTEIN TATA"/>
    <property type="match status" value="1"/>
</dbReference>
<evidence type="ECO:0000256" key="6">
    <source>
        <dbReference type="ARBA" id="ARBA00022989"/>
    </source>
</evidence>
<keyword evidence="2 9" id="KW-0813">Transport</keyword>
<dbReference type="GO" id="GO:0043953">
    <property type="term" value="P:protein transport by the Tat complex"/>
    <property type="evidence" value="ECO:0007669"/>
    <property type="project" value="UniProtKB-UniRule"/>
</dbReference>
<keyword evidence="5 9" id="KW-0653">Protein transport</keyword>
<name>A0A9Q4FXH5_SALAG</name>
<keyword evidence="3 9" id="KW-1003">Cell membrane</keyword>
<evidence type="ECO:0000256" key="9">
    <source>
        <dbReference type="HAMAP-Rule" id="MF_00236"/>
    </source>
</evidence>
<evidence type="ECO:0000256" key="2">
    <source>
        <dbReference type="ARBA" id="ARBA00022448"/>
    </source>
</evidence>
<evidence type="ECO:0000313" key="12">
    <source>
        <dbReference type="Proteomes" id="UP001057753"/>
    </source>
</evidence>
<gene>
    <name evidence="9 11" type="primary">tatA</name>
    <name evidence="11" type="ORF">HXA33_02485</name>
</gene>
<dbReference type="HAMAP" id="MF_00236">
    <property type="entry name" value="TatA_E"/>
    <property type="match status" value="1"/>
</dbReference>
<keyword evidence="7 9" id="KW-0811">Translocation</keyword>
<comment type="function">
    <text evidence="9">Part of the twin-arginine translocation (Tat) system that transports large folded proteins containing a characteristic twin-arginine motif in their signal peptide across membranes. TatA could form the protein-conducting channel of the Tat system.</text>
</comment>
<keyword evidence="6 9" id="KW-1133">Transmembrane helix</keyword>
<sequence>MLANIGFPGLLLILTIGLIIFGPQKLPEIGRAAGQTVREFRKSTNELTKDITGPTQETSKEIKASTKEE</sequence>
<dbReference type="OrthoDB" id="9800908at2"/>
<dbReference type="InterPro" id="IPR003369">
    <property type="entry name" value="TatA/B/E"/>
</dbReference>
<comment type="subcellular location">
    <subcellularLocation>
        <location evidence="1 9">Cell membrane</location>
        <topology evidence="1 9">Single-pass membrane protein</topology>
    </subcellularLocation>
</comment>
<dbReference type="Pfam" id="PF02416">
    <property type="entry name" value="TatA_B_E"/>
    <property type="match status" value="1"/>
</dbReference>
<feature type="compositionally biased region" description="Basic and acidic residues" evidence="10">
    <location>
        <begin position="58"/>
        <end position="69"/>
    </location>
</feature>
<proteinExistence type="inferred from homology"/>
<dbReference type="PRINTS" id="PR01506">
    <property type="entry name" value="TATBPROTEIN"/>
</dbReference>
<protein>
    <recommendedName>
        <fullName evidence="9">Sec-independent protein translocase protein TatA</fullName>
    </recommendedName>
</protein>
<reference evidence="11" key="1">
    <citation type="submission" date="2020-06" db="EMBL/GenBank/DDBJ databases">
        <title>Insight into the genomes of haloalkaliphilic bacilli from Kenyan soda lakes.</title>
        <authorList>
            <person name="Mwirichia R."/>
            <person name="Villamizar G.C."/>
            <person name="Poehlein A."/>
            <person name="Mugweru J."/>
            <person name="Kipnyargis A."/>
            <person name="Kiplimo D."/>
            <person name="Orwa P."/>
            <person name="Daniel R."/>
        </authorList>
    </citation>
    <scope>NUCLEOTIDE SEQUENCE</scope>
    <source>
        <strain evidence="11">B1096_S55</strain>
    </source>
</reference>
<evidence type="ECO:0000256" key="5">
    <source>
        <dbReference type="ARBA" id="ARBA00022927"/>
    </source>
</evidence>
<organism evidence="11 12">
    <name type="scientific">Salipaludibacillus agaradhaerens</name>
    <name type="common">Bacillus agaradhaerens</name>
    <dbReference type="NCBI Taxonomy" id="76935"/>
    <lineage>
        <taxon>Bacteria</taxon>
        <taxon>Bacillati</taxon>
        <taxon>Bacillota</taxon>
        <taxon>Bacilli</taxon>
        <taxon>Bacillales</taxon>
        <taxon>Bacillaceae</taxon>
    </lineage>
</organism>
<evidence type="ECO:0000256" key="8">
    <source>
        <dbReference type="ARBA" id="ARBA00023136"/>
    </source>
</evidence>
<dbReference type="Proteomes" id="UP001057753">
    <property type="component" value="Unassembled WGS sequence"/>
</dbReference>
<evidence type="ECO:0000256" key="10">
    <source>
        <dbReference type="SAM" id="MobiDB-lite"/>
    </source>
</evidence>
<accession>A0A9Q4FXH5</accession>
<feature type="transmembrane region" description="Helical" evidence="9">
    <location>
        <begin position="6"/>
        <end position="22"/>
    </location>
</feature>
<dbReference type="GO" id="GO:0008320">
    <property type="term" value="F:protein transmembrane transporter activity"/>
    <property type="evidence" value="ECO:0007669"/>
    <property type="project" value="UniProtKB-UniRule"/>
</dbReference>
<dbReference type="EMBL" id="JABXYM010000001">
    <property type="protein sequence ID" value="MCR6095401.1"/>
    <property type="molecule type" value="Genomic_DNA"/>
</dbReference>
<evidence type="ECO:0000256" key="3">
    <source>
        <dbReference type="ARBA" id="ARBA00022475"/>
    </source>
</evidence>
<keyword evidence="8 9" id="KW-0472">Membrane</keyword>
<comment type="caution">
    <text evidence="11">The sequence shown here is derived from an EMBL/GenBank/DDBJ whole genome shotgun (WGS) entry which is preliminary data.</text>
</comment>
<dbReference type="NCBIfam" id="NF011430">
    <property type="entry name" value="PRK14861.1"/>
    <property type="match status" value="1"/>
</dbReference>
<evidence type="ECO:0000256" key="7">
    <source>
        <dbReference type="ARBA" id="ARBA00023010"/>
    </source>
</evidence>
<dbReference type="InterPro" id="IPR006312">
    <property type="entry name" value="TatA/E"/>
</dbReference>